<proteinExistence type="inferred from homology"/>
<dbReference type="InterPro" id="IPR002197">
    <property type="entry name" value="HTH_Fis"/>
</dbReference>
<dbReference type="AlphaFoldDB" id="A0A1X3DEM4"/>
<evidence type="ECO:0000259" key="4">
    <source>
        <dbReference type="Pfam" id="PF02954"/>
    </source>
</evidence>
<feature type="domain" description="DNA binding HTH" evidence="4">
    <location>
        <begin position="36"/>
        <end position="76"/>
    </location>
</feature>
<dbReference type="PANTHER" id="PTHR47918">
    <property type="entry name" value="DNA-BINDING PROTEIN FIS"/>
    <property type="match status" value="1"/>
</dbReference>
<dbReference type="GO" id="GO:0006355">
    <property type="term" value="P:regulation of DNA-templated transcription"/>
    <property type="evidence" value="ECO:0007669"/>
    <property type="project" value="InterPro"/>
</dbReference>
<dbReference type="Proteomes" id="UP000193118">
    <property type="component" value="Unassembled WGS sequence"/>
</dbReference>
<dbReference type="InterPro" id="IPR009057">
    <property type="entry name" value="Homeodomain-like_sf"/>
</dbReference>
<dbReference type="OrthoDB" id="9802388at2"/>
<dbReference type="STRING" id="194197.BWD09_02755"/>
<dbReference type="Gene3D" id="1.10.10.60">
    <property type="entry name" value="Homeodomain-like"/>
    <property type="match status" value="1"/>
</dbReference>
<evidence type="ECO:0000313" key="5">
    <source>
        <dbReference type="EMBL" id="OSI18330.1"/>
    </source>
</evidence>
<dbReference type="EMBL" id="MTBO01000003">
    <property type="protein sequence ID" value="OSI18330.1"/>
    <property type="molecule type" value="Genomic_DNA"/>
</dbReference>
<keyword evidence="2" id="KW-0238">DNA-binding</keyword>
<accession>A0A1X3DEM4</accession>
<dbReference type="NCBIfam" id="NF002517">
    <property type="entry name" value="PRK01905.1"/>
    <property type="match status" value="1"/>
</dbReference>
<comment type="caution">
    <text evidence="5">The sequence shown here is derived from an EMBL/GenBank/DDBJ whole genome shotgun (WGS) entry which is preliminary data.</text>
</comment>
<dbReference type="InterPro" id="IPR050207">
    <property type="entry name" value="Trans_regulatory_Fis"/>
</dbReference>
<evidence type="ECO:0000256" key="2">
    <source>
        <dbReference type="ARBA" id="ARBA00023125"/>
    </source>
</evidence>
<dbReference type="PRINTS" id="PR01590">
    <property type="entry name" value="HTHFIS"/>
</dbReference>
<dbReference type="GO" id="GO:0043565">
    <property type="term" value="F:sequence-specific DNA binding"/>
    <property type="evidence" value="ECO:0007669"/>
    <property type="project" value="InterPro"/>
</dbReference>
<dbReference type="RefSeq" id="WP_085365210.1">
    <property type="nucleotide sequence ID" value="NZ_CAUJPZ010000011.1"/>
</dbReference>
<evidence type="ECO:0000256" key="3">
    <source>
        <dbReference type="ARBA" id="ARBA00029540"/>
    </source>
</evidence>
<organism evidence="5 6">
    <name type="scientific">Neisseria dentiae</name>
    <dbReference type="NCBI Taxonomy" id="194197"/>
    <lineage>
        <taxon>Bacteria</taxon>
        <taxon>Pseudomonadati</taxon>
        <taxon>Pseudomonadota</taxon>
        <taxon>Betaproteobacteria</taxon>
        <taxon>Neisseriales</taxon>
        <taxon>Neisseriaceae</taxon>
        <taxon>Neisseria</taxon>
    </lineage>
</organism>
<protein>
    <recommendedName>
        <fullName evidence="3">Putative Fis-like DNA-binding protein</fullName>
    </recommendedName>
</protein>
<evidence type="ECO:0000313" key="6">
    <source>
        <dbReference type="Proteomes" id="UP000193118"/>
    </source>
</evidence>
<dbReference type="Pfam" id="PF02954">
    <property type="entry name" value="HTH_8"/>
    <property type="match status" value="1"/>
</dbReference>
<dbReference type="InterPro" id="IPR005412">
    <property type="entry name" value="Fis_DNA-bd"/>
</dbReference>
<dbReference type="PIRSF" id="PIRSF002097">
    <property type="entry name" value="DNA-binding_Fis"/>
    <property type="match status" value="1"/>
</dbReference>
<reference evidence="6" key="1">
    <citation type="submission" date="2017-01" db="EMBL/GenBank/DDBJ databases">
        <authorList>
            <person name="Wolfgang W.J."/>
            <person name="Cole J."/>
            <person name="Wroblewski D."/>
            <person name="Mcginnis J."/>
            <person name="Musser K.A."/>
        </authorList>
    </citation>
    <scope>NUCLEOTIDE SEQUENCE [LARGE SCALE GENOMIC DNA]</scope>
    <source>
        <strain evidence="6">DSM 19151</strain>
    </source>
</reference>
<name>A0A1X3DEM4_9NEIS</name>
<dbReference type="PANTHER" id="PTHR47918:SF1">
    <property type="entry name" value="DNA-BINDING PROTEIN FIS"/>
    <property type="match status" value="1"/>
</dbReference>
<sequence>MKNTPPDIAHCIEQNLQQYFRDLNGEAACGVYDMVLEQVEKPLLRCVMAECGGNQSKAAAMLGLNRNTLRKKLVQYGLLDS</sequence>
<gene>
    <name evidence="5" type="ORF">BWD09_02755</name>
</gene>
<keyword evidence="6" id="KW-1185">Reference proteome</keyword>
<dbReference type="SUPFAM" id="SSF46689">
    <property type="entry name" value="Homeodomain-like"/>
    <property type="match status" value="1"/>
</dbReference>
<evidence type="ECO:0000256" key="1">
    <source>
        <dbReference type="ARBA" id="ARBA00008559"/>
    </source>
</evidence>
<comment type="similarity">
    <text evidence="1">Belongs to the transcriptional regulatory Fis family.</text>
</comment>
<dbReference type="GeneID" id="94581238"/>